<dbReference type="PROSITE" id="PS50181">
    <property type="entry name" value="FBOX"/>
    <property type="match status" value="1"/>
</dbReference>
<dbReference type="Gene3D" id="1.25.40.20">
    <property type="entry name" value="Ankyrin repeat-containing domain"/>
    <property type="match status" value="1"/>
</dbReference>
<dbReference type="InterPro" id="IPR001810">
    <property type="entry name" value="F-box_dom"/>
</dbReference>
<evidence type="ECO:0000256" key="1">
    <source>
        <dbReference type="SAM" id="Coils"/>
    </source>
</evidence>
<dbReference type="AlphaFoldDB" id="A0AAX4P345"/>
<proteinExistence type="predicted"/>
<dbReference type="Proteomes" id="UP001472866">
    <property type="component" value="Chromosome 02"/>
</dbReference>
<accession>A0AAX4P345</accession>
<evidence type="ECO:0000313" key="3">
    <source>
        <dbReference type="EMBL" id="WZN60154.1"/>
    </source>
</evidence>
<keyword evidence="1" id="KW-0175">Coiled coil</keyword>
<dbReference type="Pfam" id="PF12796">
    <property type="entry name" value="Ank_2"/>
    <property type="match status" value="1"/>
</dbReference>
<dbReference type="EMBL" id="CP151502">
    <property type="protein sequence ID" value="WZN60154.1"/>
    <property type="molecule type" value="Genomic_DNA"/>
</dbReference>
<dbReference type="InterPro" id="IPR036770">
    <property type="entry name" value="Ankyrin_rpt-contain_sf"/>
</dbReference>
<feature type="coiled-coil region" evidence="1">
    <location>
        <begin position="1"/>
        <end position="72"/>
    </location>
</feature>
<sequence length="566" mass="64403">MEALQRMMQELVVQNDKLKAELALLRRAAPEGPVEGEAGMLRAEVEAAEKDVEEAEREERGLLRDLATLKIRLVGLVEKRDVARSKIKVAKGKSLRRANCQELERKLPRELWAKITSQLEKHELFPLAASCFYFREVVREDGKVLRTVVPLLDLPCYDKYFKCYKKRSLSPEYIKWLFEMYTASGRKDDYPQFLNIAADNGCVDVFHWLVSQGCQIDRTNIMNHAAKGGSMELVRFLLYTEGPDLLSAEAARCSAKEGHLDILKFLRAQNPPCPWNGENCSQVAAAGGHLEVLKWMRDQDPPCPWNERTCASAAEGGHLEVLKWLRGQDPPCPWDKWTCSYAAGGHLKVLKWVRDQDPPCPWDGGTCVSAAREGRLDILKWLRDQDPPCPWSEETCAAAAVRGHFEVLRWLRDQDPPCPWDEETCASAAEGGHLDLLKWVRSQNPPCPWDEATCSYAAGEGHLEILKWVRDQDPPCPWDEGTCASAAMYDDLHLLKWLRAEDPPCPWDEESTENAVMTDNMTIFKYLIHEGCPMDLEALIDAAEEAEAYEIMDFLMDLQEDMEYMM</sequence>
<feature type="domain" description="F-box" evidence="2">
    <location>
        <begin position="101"/>
        <end position="148"/>
    </location>
</feature>
<dbReference type="PANTHER" id="PTHR46586:SF3">
    <property type="entry name" value="ANKYRIN REPEAT-CONTAINING PROTEIN"/>
    <property type="match status" value="1"/>
</dbReference>
<keyword evidence="4" id="KW-1185">Reference proteome</keyword>
<dbReference type="PANTHER" id="PTHR46586">
    <property type="entry name" value="ANKYRIN REPEAT-CONTAINING PROTEIN"/>
    <property type="match status" value="1"/>
</dbReference>
<gene>
    <name evidence="3" type="ORF">HKI87_02g16820</name>
</gene>
<name>A0AAX4P345_9CHLO</name>
<dbReference type="SUPFAM" id="SSF48403">
    <property type="entry name" value="Ankyrin repeat"/>
    <property type="match status" value="1"/>
</dbReference>
<reference evidence="3 4" key="1">
    <citation type="submission" date="2024-03" db="EMBL/GenBank/DDBJ databases">
        <title>Complete genome sequence of the green alga Chloropicon roscoffensis RCC1871.</title>
        <authorList>
            <person name="Lemieux C."/>
            <person name="Pombert J.-F."/>
            <person name="Otis C."/>
            <person name="Turmel M."/>
        </authorList>
    </citation>
    <scope>NUCLEOTIDE SEQUENCE [LARGE SCALE GENOMIC DNA]</scope>
    <source>
        <strain evidence="3 4">RCC1871</strain>
    </source>
</reference>
<protein>
    <submittedName>
        <fullName evidence="3">Ankyrin repeat protein</fullName>
    </submittedName>
</protein>
<dbReference type="InterPro" id="IPR052050">
    <property type="entry name" value="SecEffector_AnkRepeat"/>
</dbReference>
<evidence type="ECO:0000313" key="4">
    <source>
        <dbReference type="Proteomes" id="UP001472866"/>
    </source>
</evidence>
<dbReference type="InterPro" id="IPR002110">
    <property type="entry name" value="Ankyrin_rpt"/>
</dbReference>
<evidence type="ECO:0000259" key="2">
    <source>
        <dbReference type="PROSITE" id="PS50181"/>
    </source>
</evidence>
<organism evidence="3 4">
    <name type="scientific">Chloropicon roscoffensis</name>
    <dbReference type="NCBI Taxonomy" id="1461544"/>
    <lineage>
        <taxon>Eukaryota</taxon>
        <taxon>Viridiplantae</taxon>
        <taxon>Chlorophyta</taxon>
        <taxon>Chloropicophyceae</taxon>
        <taxon>Chloropicales</taxon>
        <taxon>Chloropicaceae</taxon>
        <taxon>Chloropicon</taxon>
    </lineage>
</organism>